<dbReference type="Gene3D" id="3.30.110.10">
    <property type="entry name" value="Translation initiation factor 3 (IF-3), C-terminal domain"/>
    <property type="match status" value="1"/>
</dbReference>
<name>A0AAN7TK94_9PEZI</name>
<dbReference type="GO" id="GO:0032790">
    <property type="term" value="P:ribosome disassembly"/>
    <property type="evidence" value="ECO:0007669"/>
    <property type="project" value="TreeGrafter"/>
</dbReference>
<gene>
    <name evidence="4" type="ORF">LTR62_000256</name>
</gene>
<dbReference type="GO" id="GO:0003743">
    <property type="term" value="F:translation initiation factor activity"/>
    <property type="evidence" value="ECO:0007669"/>
    <property type="project" value="UniProtKB-KW"/>
</dbReference>
<dbReference type="GO" id="GO:0043022">
    <property type="term" value="F:ribosome binding"/>
    <property type="evidence" value="ECO:0007669"/>
    <property type="project" value="TreeGrafter"/>
</dbReference>
<keyword evidence="3" id="KW-0648">Protein biosynthesis</keyword>
<keyword evidence="2" id="KW-0396">Initiation factor</keyword>
<proteinExistence type="inferred from homology"/>
<sequence>MHLLRHSVGARQALYHVFVQPALLSSQSTQGGLQHITKQLSQLCRTRRHPQLRCFSQSAARLSKTREPEKRNQKWDEEITARVIQLLDPETNQLPRDPETNEITNITHTRYDILKALDRNTHRLIQLTPDEPGNRNFIPLCKIVSKKEMFDAEKKRKVQSKERQKESAKANTVKTLELNWAIDANDLSHRLEKVEGFLGEGRRVEIVLAAKKRGRKATQLECDGVLSKIQGTLAAVPGAKELRPLDGKVGGFATIVLQGSVIAGQLAQAGKGGGG</sequence>
<dbReference type="InterPro" id="IPR001288">
    <property type="entry name" value="Translation_initiation_fac_3"/>
</dbReference>
<evidence type="ECO:0008006" key="6">
    <source>
        <dbReference type="Google" id="ProtNLM"/>
    </source>
</evidence>
<dbReference type="InterPro" id="IPR036788">
    <property type="entry name" value="T_IF-3_C_sf"/>
</dbReference>
<reference evidence="4" key="1">
    <citation type="submission" date="2023-08" db="EMBL/GenBank/DDBJ databases">
        <title>Black Yeasts Isolated from many extreme environments.</title>
        <authorList>
            <person name="Coleine C."/>
            <person name="Stajich J.E."/>
            <person name="Selbmann L."/>
        </authorList>
    </citation>
    <scope>NUCLEOTIDE SEQUENCE</scope>
    <source>
        <strain evidence="4">CCFEE 5401</strain>
    </source>
</reference>
<dbReference type="Proteomes" id="UP001310890">
    <property type="component" value="Unassembled WGS sequence"/>
</dbReference>
<dbReference type="SUPFAM" id="SSF55200">
    <property type="entry name" value="Translation initiation factor IF3, C-terminal domain"/>
    <property type="match status" value="1"/>
</dbReference>
<comment type="caution">
    <text evidence="4">The sequence shown here is derived from an EMBL/GenBank/DDBJ whole genome shotgun (WGS) entry which is preliminary data.</text>
</comment>
<protein>
    <recommendedName>
        <fullName evidence="6">Translation initiation factor 3 N-terminal domain-containing protein</fullName>
    </recommendedName>
</protein>
<evidence type="ECO:0000256" key="3">
    <source>
        <dbReference type="ARBA" id="ARBA00022917"/>
    </source>
</evidence>
<evidence type="ECO:0000256" key="1">
    <source>
        <dbReference type="ARBA" id="ARBA00005439"/>
    </source>
</evidence>
<dbReference type="EMBL" id="JAVRRL010000001">
    <property type="protein sequence ID" value="KAK5119045.1"/>
    <property type="molecule type" value="Genomic_DNA"/>
</dbReference>
<comment type="similarity">
    <text evidence="1">Belongs to the IF-3 family.</text>
</comment>
<dbReference type="PANTHER" id="PTHR10938:SF0">
    <property type="entry name" value="TRANSLATION INITIATION FACTOR IF-3, MITOCHONDRIAL"/>
    <property type="match status" value="1"/>
</dbReference>
<dbReference type="AlphaFoldDB" id="A0AAN7TK94"/>
<dbReference type="PANTHER" id="PTHR10938">
    <property type="entry name" value="TRANSLATION INITIATION FACTOR IF-3"/>
    <property type="match status" value="1"/>
</dbReference>
<evidence type="ECO:0000256" key="2">
    <source>
        <dbReference type="ARBA" id="ARBA00022540"/>
    </source>
</evidence>
<accession>A0AAN7TK94</accession>
<organism evidence="4 5">
    <name type="scientific">Meristemomyces frigidus</name>
    <dbReference type="NCBI Taxonomy" id="1508187"/>
    <lineage>
        <taxon>Eukaryota</taxon>
        <taxon>Fungi</taxon>
        <taxon>Dikarya</taxon>
        <taxon>Ascomycota</taxon>
        <taxon>Pezizomycotina</taxon>
        <taxon>Dothideomycetes</taxon>
        <taxon>Dothideomycetidae</taxon>
        <taxon>Mycosphaerellales</taxon>
        <taxon>Teratosphaeriaceae</taxon>
        <taxon>Meristemomyces</taxon>
    </lineage>
</organism>
<evidence type="ECO:0000313" key="4">
    <source>
        <dbReference type="EMBL" id="KAK5119045.1"/>
    </source>
</evidence>
<evidence type="ECO:0000313" key="5">
    <source>
        <dbReference type="Proteomes" id="UP001310890"/>
    </source>
</evidence>
<dbReference type="GO" id="GO:0070124">
    <property type="term" value="P:mitochondrial translational initiation"/>
    <property type="evidence" value="ECO:0007669"/>
    <property type="project" value="TreeGrafter"/>
</dbReference>
<dbReference type="GO" id="GO:0005739">
    <property type="term" value="C:mitochondrion"/>
    <property type="evidence" value="ECO:0007669"/>
    <property type="project" value="TreeGrafter"/>
</dbReference>